<comment type="similarity">
    <text evidence="2">Belongs to the 6-phosphogluconate dehydrogenase family.</text>
</comment>
<name>A0A4S2N0R9_9PEZI</name>
<protein>
    <recommendedName>
        <fullName evidence="3">phosphogluconate dehydrogenase (NADP(+)-dependent, decarboxylating)</fullName>
        <ecNumber evidence="3">1.1.1.44</ecNumber>
    </recommendedName>
</protein>
<dbReference type="Gene3D" id="1.10.1040.10">
    <property type="entry name" value="N-(1-d-carboxylethyl)-l-norvaline Dehydrogenase, domain 2"/>
    <property type="match status" value="1"/>
</dbReference>
<keyword evidence="9" id="KW-1185">Reference proteome</keyword>
<dbReference type="InterPro" id="IPR006114">
    <property type="entry name" value="6PGDH_C"/>
</dbReference>
<dbReference type="InterPro" id="IPR008927">
    <property type="entry name" value="6-PGluconate_DH-like_C_sf"/>
</dbReference>
<dbReference type="Proteomes" id="UP000298138">
    <property type="component" value="Unassembled WGS sequence"/>
</dbReference>
<dbReference type="Pfam" id="PF00393">
    <property type="entry name" value="6PGD"/>
    <property type="match status" value="1"/>
</dbReference>
<evidence type="ECO:0000256" key="3">
    <source>
        <dbReference type="ARBA" id="ARBA00013011"/>
    </source>
</evidence>
<dbReference type="SUPFAM" id="SSF48179">
    <property type="entry name" value="6-phosphogluconate dehydrogenase C-terminal domain-like"/>
    <property type="match status" value="1"/>
</dbReference>
<evidence type="ECO:0000256" key="4">
    <source>
        <dbReference type="ARBA" id="ARBA00023002"/>
    </source>
</evidence>
<evidence type="ECO:0000313" key="9">
    <source>
        <dbReference type="Proteomes" id="UP000298138"/>
    </source>
</evidence>
<keyword evidence="6" id="KW-0570">Pentose shunt</keyword>
<gene>
    <name evidence="8" type="ORF">EX30DRAFT_370616</name>
</gene>
<dbReference type="PANTHER" id="PTHR11811">
    <property type="entry name" value="6-PHOSPHOGLUCONATE DEHYDROGENASE"/>
    <property type="match status" value="1"/>
</dbReference>
<comment type="pathway">
    <text evidence="1">Carbohydrate degradation; pentose phosphate pathway; D-ribulose 5-phosphate from D-glucose 6-phosphate (oxidative stage): step 3/3.</text>
</comment>
<dbReference type="EMBL" id="ML220115">
    <property type="protein sequence ID" value="TGZ82536.1"/>
    <property type="molecule type" value="Genomic_DNA"/>
</dbReference>
<evidence type="ECO:0000313" key="8">
    <source>
        <dbReference type="EMBL" id="TGZ82536.1"/>
    </source>
</evidence>
<dbReference type="GO" id="GO:0006098">
    <property type="term" value="P:pentose-phosphate shunt"/>
    <property type="evidence" value="ECO:0007669"/>
    <property type="project" value="UniProtKB-UniPathway"/>
</dbReference>
<organism evidence="8 9">
    <name type="scientific">Ascodesmis nigricans</name>
    <dbReference type="NCBI Taxonomy" id="341454"/>
    <lineage>
        <taxon>Eukaryota</taxon>
        <taxon>Fungi</taxon>
        <taxon>Dikarya</taxon>
        <taxon>Ascomycota</taxon>
        <taxon>Pezizomycotina</taxon>
        <taxon>Pezizomycetes</taxon>
        <taxon>Pezizales</taxon>
        <taxon>Ascodesmidaceae</taxon>
        <taxon>Ascodesmis</taxon>
    </lineage>
</organism>
<keyword evidence="4" id="KW-0560">Oxidoreductase</keyword>
<accession>A0A4S2N0R9</accession>
<proteinExistence type="inferred from homology"/>
<evidence type="ECO:0000256" key="1">
    <source>
        <dbReference type="ARBA" id="ARBA00004874"/>
    </source>
</evidence>
<keyword evidence="5" id="KW-0311">Gluconate utilization</keyword>
<reference evidence="8 9" key="1">
    <citation type="submission" date="2019-04" db="EMBL/GenBank/DDBJ databases">
        <title>Comparative genomics and transcriptomics to analyze fruiting body development in filamentous ascomycetes.</title>
        <authorList>
            <consortium name="DOE Joint Genome Institute"/>
            <person name="Lutkenhaus R."/>
            <person name="Traeger S."/>
            <person name="Breuer J."/>
            <person name="Kuo A."/>
            <person name="Lipzen A."/>
            <person name="Pangilinan J."/>
            <person name="Dilworth D."/>
            <person name="Sandor L."/>
            <person name="Poggeler S."/>
            <person name="Barry K."/>
            <person name="Grigoriev I.V."/>
            <person name="Nowrousian M."/>
        </authorList>
    </citation>
    <scope>NUCLEOTIDE SEQUENCE [LARGE SCALE GENOMIC DNA]</scope>
    <source>
        <strain evidence="8 9">CBS 389.68</strain>
    </source>
</reference>
<dbReference type="UniPathway" id="UPA00115">
    <property type="reaction ID" value="UER00410"/>
</dbReference>
<feature type="domain" description="6-phosphogluconate dehydrogenase C-terminal" evidence="7">
    <location>
        <begin position="24"/>
        <end position="298"/>
    </location>
</feature>
<evidence type="ECO:0000259" key="7">
    <source>
        <dbReference type="SMART" id="SM01350"/>
    </source>
</evidence>
<dbReference type="GO" id="GO:0019521">
    <property type="term" value="P:D-gluconate metabolic process"/>
    <property type="evidence" value="ECO:0007669"/>
    <property type="project" value="UniProtKB-KW"/>
</dbReference>
<dbReference type="InParanoid" id="A0A4S2N0R9"/>
<dbReference type="InterPro" id="IPR006183">
    <property type="entry name" value="Pgluconate_DH"/>
</dbReference>
<dbReference type="OrthoDB" id="434986at2759"/>
<sequence>MSSSHHQHSLSPLPKPVHAALSDSLLTTLSESWEILFKCLHTPLHEISSLYHHWSATCELACTPLLTSSQKVLTPASTTAPHTLNEVQDRIFQNSPHAVAIALDTKIAVPTLAAAHFLHVASQDRRERLEIYEKLGGAVAGAKTQRITEIERAQVMEDLRLAVYAAFLAAWIQAIGAMKPGEEKLVEGWRDTMAWSEHVAELVGGHRGGTNVMADERVAKEIQRVYPHLKRTVERAVRWDAHIPTLSASLEYLKYAGAKQLPTQFVTAMMDYWEGQGFELKNPKDARRGSHSHHYDWEKLDKASRIELEDVQARM</sequence>
<dbReference type="SMART" id="SM01350">
    <property type="entry name" value="6PGD"/>
    <property type="match status" value="1"/>
</dbReference>
<dbReference type="STRING" id="341454.A0A4S2N0R9"/>
<dbReference type="GO" id="GO:0004616">
    <property type="term" value="F:phosphogluconate dehydrogenase (decarboxylating) activity"/>
    <property type="evidence" value="ECO:0007669"/>
    <property type="project" value="UniProtKB-EC"/>
</dbReference>
<dbReference type="InterPro" id="IPR013328">
    <property type="entry name" value="6PGD_dom2"/>
</dbReference>
<dbReference type="EC" id="1.1.1.44" evidence="3"/>
<dbReference type="AlphaFoldDB" id="A0A4S2N0R9"/>
<evidence type="ECO:0000256" key="2">
    <source>
        <dbReference type="ARBA" id="ARBA00008419"/>
    </source>
</evidence>
<evidence type="ECO:0000256" key="6">
    <source>
        <dbReference type="ARBA" id="ARBA00023126"/>
    </source>
</evidence>
<evidence type="ECO:0000256" key="5">
    <source>
        <dbReference type="ARBA" id="ARBA00023064"/>
    </source>
</evidence>